<dbReference type="PANTHER" id="PTHR32322">
    <property type="entry name" value="INNER MEMBRANE TRANSPORTER"/>
    <property type="match status" value="1"/>
</dbReference>
<keyword evidence="2 5" id="KW-0812">Transmembrane</keyword>
<sequence>MIQNKKTKIIAQTVIYTFLALSAFAANSVICRLALKEKAIDPGLFTGIRLISGASVLAILVFLSRGDRSSYSKGSWVSGFVLFLYAAAFSYAYITLETGTGALIIFGSVQITMIAYSLLSGYKMSVWEWLGVFLSIAGFVYLMLPDAKTPSVSGFVLMTISGVSWGLYSIRGRDSKNPLNETAFNFLRATPFLMLLLFFIAKDANASTKGILLALLSGTITSGIGYTIWYMALKELSSIQASIVQLFVPVLAAIGGVIFVGELISSKLIIASLMILGGVFLLIVKKTKVKTNL</sequence>
<evidence type="ECO:0000256" key="5">
    <source>
        <dbReference type="SAM" id="Phobius"/>
    </source>
</evidence>
<gene>
    <name evidence="7" type="ORF">AABB81_01460</name>
</gene>
<organism evidence="7 8">
    <name type="scientific">Lutimonas vermicola</name>
    <dbReference type="NCBI Taxonomy" id="414288"/>
    <lineage>
        <taxon>Bacteria</taxon>
        <taxon>Pseudomonadati</taxon>
        <taxon>Bacteroidota</taxon>
        <taxon>Flavobacteriia</taxon>
        <taxon>Flavobacteriales</taxon>
        <taxon>Flavobacteriaceae</taxon>
        <taxon>Lutimonas</taxon>
    </lineage>
</organism>
<dbReference type="Proteomes" id="UP001474120">
    <property type="component" value="Unassembled WGS sequence"/>
</dbReference>
<feature type="transmembrane region" description="Helical" evidence="5">
    <location>
        <begin position="126"/>
        <end position="144"/>
    </location>
</feature>
<comment type="caution">
    <text evidence="7">The sequence shown here is derived from an EMBL/GenBank/DDBJ whole genome shotgun (WGS) entry which is preliminary data.</text>
</comment>
<dbReference type="InterPro" id="IPR037185">
    <property type="entry name" value="EmrE-like"/>
</dbReference>
<feature type="transmembrane region" description="Helical" evidence="5">
    <location>
        <begin position="150"/>
        <end position="170"/>
    </location>
</feature>
<protein>
    <submittedName>
        <fullName evidence="7">DMT family transporter</fullName>
    </submittedName>
</protein>
<dbReference type="InterPro" id="IPR000620">
    <property type="entry name" value="EamA_dom"/>
</dbReference>
<keyword evidence="8" id="KW-1185">Reference proteome</keyword>
<feature type="transmembrane region" description="Helical" evidence="5">
    <location>
        <begin position="243"/>
        <end position="261"/>
    </location>
</feature>
<reference evidence="7 8" key="1">
    <citation type="submission" date="2024-04" db="EMBL/GenBank/DDBJ databases">
        <title>whole genome sequencing of Lutimonas vermicola strain IMCC1616.</title>
        <authorList>
            <person name="Bae S.S."/>
        </authorList>
    </citation>
    <scope>NUCLEOTIDE SEQUENCE [LARGE SCALE GENOMIC DNA]</scope>
    <source>
        <strain evidence="7 8">IMCC1616</strain>
    </source>
</reference>
<dbReference type="SUPFAM" id="SSF103481">
    <property type="entry name" value="Multidrug resistance efflux transporter EmrE"/>
    <property type="match status" value="2"/>
</dbReference>
<feature type="transmembrane region" description="Helical" evidence="5">
    <location>
        <begin position="44"/>
        <end position="63"/>
    </location>
</feature>
<keyword evidence="4 5" id="KW-0472">Membrane</keyword>
<dbReference type="PANTHER" id="PTHR32322:SF9">
    <property type="entry name" value="AMINO-ACID METABOLITE EFFLUX PUMP-RELATED"/>
    <property type="match status" value="1"/>
</dbReference>
<feature type="transmembrane region" description="Helical" evidence="5">
    <location>
        <begin position="267"/>
        <end position="284"/>
    </location>
</feature>
<evidence type="ECO:0000313" key="8">
    <source>
        <dbReference type="Proteomes" id="UP001474120"/>
    </source>
</evidence>
<dbReference type="RefSeq" id="WP_342158107.1">
    <property type="nucleotide sequence ID" value="NZ_JBCDNA010000001.1"/>
</dbReference>
<evidence type="ECO:0000313" key="7">
    <source>
        <dbReference type="EMBL" id="MEL4454545.1"/>
    </source>
</evidence>
<feature type="transmembrane region" description="Helical" evidence="5">
    <location>
        <begin position="100"/>
        <end position="119"/>
    </location>
</feature>
<evidence type="ECO:0000256" key="3">
    <source>
        <dbReference type="ARBA" id="ARBA00022989"/>
    </source>
</evidence>
<evidence type="ECO:0000256" key="2">
    <source>
        <dbReference type="ARBA" id="ARBA00022692"/>
    </source>
</evidence>
<accession>A0ABU9KYB0</accession>
<dbReference type="Pfam" id="PF00892">
    <property type="entry name" value="EamA"/>
    <property type="match status" value="1"/>
</dbReference>
<keyword evidence="3 5" id="KW-1133">Transmembrane helix</keyword>
<proteinExistence type="predicted"/>
<evidence type="ECO:0000256" key="1">
    <source>
        <dbReference type="ARBA" id="ARBA00004141"/>
    </source>
</evidence>
<comment type="subcellular location">
    <subcellularLocation>
        <location evidence="1">Membrane</location>
        <topology evidence="1">Multi-pass membrane protein</topology>
    </subcellularLocation>
</comment>
<name>A0ABU9KYB0_9FLAO</name>
<feature type="transmembrane region" description="Helical" evidence="5">
    <location>
        <begin position="212"/>
        <end position="231"/>
    </location>
</feature>
<feature type="transmembrane region" description="Helical" evidence="5">
    <location>
        <begin position="75"/>
        <end position="94"/>
    </location>
</feature>
<evidence type="ECO:0000259" key="6">
    <source>
        <dbReference type="Pfam" id="PF00892"/>
    </source>
</evidence>
<evidence type="ECO:0000256" key="4">
    <source>
        <dbReference type="ARBA" id="ARBA00023136"/>
    </source>
</evidence>
<feature type="transmembrane region" description="Helical" evidence="5">
    <location>
        <begin position="182"/>
        <end position="200"/>
    </location>
</feature>
<feature type="domain" description="EamA" evidence="6">
    <location>
        <begin position="153"/>
        <end position="283"/>
    </location>
</feature>
<dbReference type="EMBL" id="JBCDNA010000001">
    <property type="protein sequence ID" value="MEL4454545.1"/>
    <property type="molecule type" value="Genomic_DNA"/>
</dbReference>
<dbReference type="InterPro" id="IPR050638">
    <property type="entry name" value="AA-Vitamin_Transporters"/>
</dbReference>